<proteinExistence type="predicted"/>
<organism evidence="2">
    <name type="scientific">viral metagenome</name>
    <dbReference type="NCBI Taxonomy" id="1070528"/>
    <lineage>
        <taxon>unclassified sequences</taxon>
        <taxon>metagenomes</taxon>
        <taxon>organismal metagenomes</taxon>
    </lineage>
</organism>
<reference evidence="2" key="1">
    <citation type="journal article" date="2020" name="Nature">
        <title>Giant virus diversity and host interactions through global metagenomics.</title>
        <authorList>
            <person name="Schulz F."/>
            <person name="Roux S."/>
            <person name="Paez-Espino D."/>
            <person name="Jungbluth S."/>
            <person name="Walsh D.A."/>
            <person name="Denef V.J."/>
            <person name="McMahon K.D."/>
            <person name="Konstantinidis K.T."/>
            <person name="Eloe-Fadrosh E.A."/>
            <person name="Kyrpides N.C."/>
            <person name="Woyke T."/>
        </authorList>
    </citation>
    <scope>NUCLEOTIDE SEQUENCE</scope>
    <source>
        <strain evidence="2">GVMAG-M-3300009159-65</strain>
    </source>
</reference>
<accession>A0A6C0ET06</accession>
<protein>
    <submittedName>
        <fullName evidence="2">Uncharacterized protein</fullName>
    </submittedName>
</protein>
<evidence type="ECO:0000313" key="2">
    <source>
        <dbReference type="EMBL" id="QHT32316.1"/>
    </source>
</evidence>
<feature type="region of interest" description="Disordered" evidence="1">
    <location>
        <begin position="261"/>
        <end position="284"/>
    </location>
</feature>
<sequence>MAHLFEIDDDMSPLQCHSEDCVMNVFNYLGILTKKDALNIANTTDSLNSLRIEDFLTDTYGVNFHSVLVYDNEFQMDTILYELEESESNLLKYVNEGFAVIAFLYSKAGHAALLHNINGEIYYVDPQNNLDIPFVSPDMGYIMAKYQKIKIMVSEGPATRFTPDVDKLKKKLSFNRHVTRLKKTKNTYLSRELKRTHRGTVLQHKNLIRGQTYQIVNKKTEKTLGTSIFQEFKNNYAVAVFEDFSVYLPSYYFINVNARHNSRSRHSNRHINRRSTSKRKRRTI</sequence>
<evidence type="ECO:0000256" key="1">
    <source>
        <dbReference type="SAM" id="MobiDB-lite"/>
    </source>
</evidence>
<name>A0A6C0ET06_9ZZZZ</name>
<dbReference type="EMBL" id="MN738934">
    <property type="protein sequence ID" value="QHT32316.1"/>
    <property type="molecule type" value="Genomic_DNA"/>
</dbReference>
<dbReference type="AlphaFoldDB" id="A0A6C0ET06"/>